<dbReference type="GO" id="GO:0016491">
    <property type="term" value="F:oxidoreductase activity"/>
    <property type="evidence" value="ECO:0007669"/>
    <property type="project" value="TreeGrafter"/>
</dbReference>
<proteinExistence type="predicted"/>
<evidence type="ECO:0008006" key="5">
    <source>
        <dbReference type="Google" id="ProtNLM"/>
    </source>
</evidence>
<feature type="region of interest" description="Disordered" evidence="3">
    <location>
        <begin position="131"/>
        <end position="155"/>
    </location>
</feature>
<dbReference type="Pfam" id="PF13646">
    <property type="entry name" value="HEAT_2"/>
    <property type="match status" value="1"/>
</dbReference>
<dbReference type="PANTHER" id="PTHR12697">
    <property type="entry name" value="PBS LYASE HEAT-LIKE PROTEIN"/>
    <property type="match status" value="1"/>
</dbReference>
<gene>
    <name evidence="4" type="ORF">ENR15_10720</name>
</gene>
<keyword evidence="2" id="KW-0605">Phycobilisome</keyword>
<dbReference type="InterPro" id="IPR016024">
    <property type="entry name" value="ARM-type_fold"/>
</dbReference>
<dbReference type="GO" id="GO:0030089">
    <property type="term" value="C:phycobilisome"/>
    <property type="evidence" value="ECO:0007669"/>
    <property type="project" value="UniProtKB-KW"/>
</dbReference>
<dbReference type="SUPFAM" id="SSF48371">
    <property type="entry name" value="ARM repeat"/>
    <property type="match status" value="1"/>
</dbReference>
<dbReference type="InterPro" id="IPR011989">
    <property type="entry name" value="ARM-like"/>
</dbReference>
<evidence type="ECO:0000256" key="3">
    <source>
        <dbReference type="SAM" id="MobiDB-lite"/>
    </source>
</evidence>
<reference evidence="4" key="1">
    <citation type="journal article" date="2020" name="mSystems">
        <title>Genome- and Community-Level Interaction Insights into Carbon Utilization and Element Cycling Functions of Hydrothermarchaeota in Hydrothermal Sediment.</title>
        <authorList>
            <person name="Zhou Z."/>
            <person name="Liu Y."/>
            <person name="Xu W."/>
            <person name="Pan J."/>
            <person name="Luo Z.H."/>
            <person name="Li M."/>
        </authorList>
    </citation>
    <scope>NUCLEOTIDE SEQUENCE [LARGE SCALE GENOMIC DNA]</scope>
    <source>
        <strain evidence="4">SpSt-374</strain>
    </source>
</reference>
<evidence type="ECO:0000256" key="2">
    <source>
        <dbReference type="ARBA" id="ARBA00022738"/>
    </source>
</evidence>
<accession>A0A7C3VM16</accession>
<organism evidence="4">
    <name type="scientific">Planktothricoides sp. SpSt-374</name>
    <dbReference type="NCBI Taxonomy" id="2282167"/>
    <lineage>
        <taxon>Bacteria</taxon>
        <taxon>Bacillati</taxon>
        <taxon>Cyanobacteriota</taxon>
        <taxon>Cyanophyceae</taxon>
        <taxon>Oscillatoriophycideae</taxon>
        <taxon>Oscillatoriales</taxon>
        <taxon>Oscillatoriaceae</taxon>
        <taxon>Planktothricoides</taxon>
    </lineage>
</organism>
<dbReference type="Gene3D" id="1.25.10.10">
    <property type="entry name" value="Leucine-rich Repeat Variant"/>
    <property type="match status" value="1"/>
</dbReference>
<sequence length="155" mass="17532">MMQELIRCLYSADAAKRRQAIWELGWRGDSRGAQSLVDLMLTSDSKQRSLILAALSEIGTRTLTPLERALAISLQDRNPDVRKNAIRDLTRIYESIGQISQMLRLAVEDSDPEVQETARWALEQLGRLRTHTSSNNRSALPTWTVPEDNSSEQIP</sequence>
<dbReference type="EMBL" id="DSPX01000104">
    <property type="protein sequence ID" value="HGG01098.1"/>
    <property type="molecule type" value="Genomic_DNA"/>
</dbReference>
<protein>
    <recommendedName>
        <fullName evidence="5">HEAT repeat domain-containing protein</fullName>
    </recommendedName>
</protein>
<dbReference type="AlphaFoldDB" id="A0A7C3VM16"/>
<name>A0A7C3VM16_9CYAN</name>
<evidence type="ECO:0000313" key="4">
    <source>
        <dbReference type="EMBL" id="HGG01098.1"/>
    </source>
</evidence>
<comment type="caution">
    <text evidence="4">The sequence shown here is derived from an EMBL/GenBank/DDBJ whole genome shotgun (WGS) entry which is preliminary data.</text>
</comment>
<dbReference type="PANTHER" id="PTHR12697:SF5">
    <property type="entry name" value="DEOXYHYPUSINE HYDROXYLASE"/>
    <property type="match status" value="1"/>
</dbReference>
<evidence type="ECO:0000256" key="1">
    <source>
        <dbReference type="ARBA" id="ARBA00022549"/>
    </source>
</evidence>
<keyword evidence="1" id="KW-0042">Antenna complex</keyword>